<sequence>SVTTVTGPGTVLTVVPNVIVEKSTKSAAGGTTVKTTTLPSTFHTENSSSVEQSTERQCMDKSDSSLVTILPVLEVIQDAGGTSKCVCNSTDPSAQDMGNEDRRNPKKSVNQQHRGHEEAGAELLTETTQDTRQHLPLKTLNTVHSCLASWFTLKTFKCFC</sequence>
<feature type="region of interest" description="Disordered" evidence="1">
    <location>
        <begin position="28"/>
        <end position="55"/>
    </location>
</feature>
<evidence type="ECO:0000256" key="1">
    <source>
        <dbReference type="SAM" id="MobiDB-lite"/>
    </source>
</evidence>
<proteinExistence type="predicted"/>
<reference evidence="2 3" key="1">
    <citation type="journal article" date="2018" name="Proc. R. Soc. B">
        <title>A non-coding region near Follistatin controls head colour polymorphism in the Gouldian finch.</title>
        <authorList>
            <person name="Toomey M.B."/>
            <person name="Marques C.I."/>
            <person name="Andrade P."/>
            <person name="Araujo P.M."/>
            <person name="Sabatino S."/>
            <person name="Gazda M.A."/>
            <person name="Afonso S."/>
            <person name="Lopes R.J."/>
            <person name="Corbo J.C."/>
            <person name="Carneiro M."/>
        </authorList>
    </citation>
    <scope>NUCLEOTIDE SEQUENCE [LARGE SCALE GENOMIC DNA]</scope>
    <source>
        <strain evidence="2">Red01</strain>
        <tissue evidence="2">Muscle</tissue>
    </source>
</reference>
<comment type="caution">
    <text evidence="2">The sequence shown here is derived from an EMBL/GenBank/DDBJ whole genome shotgun (WGS) entry which is preliminary data.</text>
</comment>
<feature type="non-terminal residue" evidence="2">
    <location>
        <position position="1"/>
    </location>
</feature>
<accession>A0A3L8Q906</accession>
<dbReference type="OrthoDB" id="9426090at2759"/>
<keyword evidence="3" id="KW-1185">Reference proteome</keyword>
<organism evidence="2 3">
    <name type="scientific">Chloebia gouldiae</name>
    <name type="common">Gouldian finch</name>
    <name type="synonym">Erythrura gouldiae</name>
    <dbReference type="NCBI Taxonomy" id="44316"/>
    <lineage>
        <taxon>Eukaryota</taxon>
        <taxon>Metazoa</taxon>
        <taxon>Chordata</taxon>
        <taxon>Craniata</taxon>
        <taxon>Vertebrata</taxon>
        <taxon>Euteleostomi</taxon>
        <taxon>Archelosauria</taxon>
        <taxon>Archosauria</taxon>
        <taxon>Dinosauria</taxon>
        <taxon>Saurischia</taxon>
        <taxon>Theropoda</taxon>
        <taxon>Coelurosauria</taxon>
        <taxon>Aves</taxon>
        <taxon>Neognathae</taxon>
        <taxon>Neoaves</taxon>
        <taxon>Telluraves</taxon>
        <taxon>Australaves</taxon>
        <taxon>Passeriformes</taxon>
        <taxon>Passeroidea</taxon>
        <taxon>Passeridae</taxon>
        <taxon>Chloebia</taxon>
    </lineage>
</organism>
<dbReference type="EMBL" id="QUSF01001918">
    <property type="protein sequence ID" value="RLV63795.1"/>
    <property type="molecule type" value="Genomic_DNA"/>
</dbReference>
<name>A0A3L8Q906_CHLGU</name>
<evidence type="ECO:0000313" key="3">
    <source>
        <dbReference type="Proteomes" id="UP000276834"/>
    </source>
</evidence>
<feature type="compositionally biased region" description="Polar residues" evidence="1">
    <location>
        <begin position="32"/>
        <end position="52"/>
    </location>
</feature>
<dbReference type="Proteomes" id="UP000276834">
    <property type="component" value="Unassembled WGS sequence"/>
</dbReference>
<evidence type="ECO:0000313" key="2">
    <source>
        <dbReference type="EMBL" id="RLV63795.1"/>
    </source>
</evidence>
<protein>
    <submittedName>
        <fullName evidence="2">Uncharacterized protein</fullName>
    </submittedName>
</protein>
<gene>
    <name evidence="2" type="ORF">DV515_00017906</name>
</gene>
<dbReference type="AlphaFoldDB" id="A0A3L8Q906"/>
<feature type="region of interest" description="Disordered" evidence="1">
    <location>
        <begin position="87"/>
        <end position="128"/>
    </location>
</feature>